<dbReference type="STRING" id="1469948.GCA_000732725_00320"/>
<dbReference type="GO" id="GO:0003677">
    <property type="term" value="F:DNA binding"/>
    <property type="evidence" value="ECO:0007669"/>
    <property type="project" value="InterPro"/>
</dbReference>
<sequence length="428" mass="49659">MSTDQEDQIHSFDAQVAYYTKYIETHEKYEMAGIYADEGISGTNTKKRVEFKRMIADCEAEKIDMVITKSISRFARNTQDCLMYSRKLKNLGIGILFEKENINTMDSSGELLFTILSSLAQDESRNISENCKWGIRTKFKNGELHLNTFKFLGYDKDENGKLVINSEEAKTIRRIYREFLWGLNPQEIAKELEDDNVLGCLGQTKWYASTVLGILKNEKHMGDALLQKTYTADFLTKRQVKNQGEITQVYVKDSHKGIIDKETWNAVQEELERRKVFREKHGVKSYNYGAECNPFTNKLYCDLCGHVFGRHTWKTRGIAQWQCSNHRSDGKLTCKNEFVDVRNLEQGFVKAMNRITANREKYMKKWERMIEEGTPLQRVRANQMIEITAEPPLEAYVSELAQLTVIEVTVFGAKEFEFEFMDGSKIKI</sequence>
<reference evidence="3 4" key="1">
    <citation type="submission" date="2019-03" db="EMBL/GenBank/DDBJ databases">
        <title>Genomic Encyclopedia of Type Strains, Phase IV (KMG-IV): sequencing the most valuable type-strain genomes for metagenomic binning, comparative biology and taxonomic classification.</title>
        <authorList>
            <person name="Goeker M."/>
        </authorList>
    </citation>
    <scope>NUCLEOTIDE SEQUENCE [LARGE SCALE GENOMIC DNA]</scope>
    <source>
        <strain evidence="3 4">DSM 100556</strain>
    </source>
</reference>
<dbReference type="Pfam" id="PF00239">
    <property type="entry name" value="Resolvase"/>
    <property type="match status" value="1"/>
</dbReference>
<dbReference type="PANTHER" id="PTHR30461:SF23">
    <property type="entry name" value="DNA RECOMBINASE-RELATED"/>
    <property type="match status" value="1"/>
</dbReference>
<dbReference type="InterPro" id="IPR025827">
    <property type="entry name" value="Zn_ribbon_recom_dom"/>
</dbReference>
<dbReference type="InterPro" id="IPR006119">
    <property type="entry name" value="Resolv_N"/>
</dbReference>
<dbReference type="Gene3D" id="3.40.50.1390">
    <property type="entry name" value="Resolvase, N-terminal catalytic domain"/>
    <property type="match status" value="1"/>
</dbReference>
<protein>
    <submittedName>
        <fullName evidence="3">DNA invertase Pin-like site-specific DNA recombinase</fullName>
    </submittedName>
</protein>
<evidence type="ECO:0000313" key="3">
    <source>
        <dbReference type="EMBL" id="TCL60586.1"/>
    </source>
</evidence>
<dbReference type="InterPro" id="IPR011109">
    <property type="entry name" value="DNA_bind_recombinase_dom"/>
</dbReference>
<dbReference type="InterPro" id="IPR036162">
    <property type="entry name" value="Resolvase-like_N_sf"/>
</dbReference>
<organism evidence="3 4">
    <name type="scientific">Kineothrix alysoides</name>
    <dbReference type="NCBI Taxonomy" id="1469948"/>
    <lineage>
        <taxon>Bacteria</taxon>
        <taxon>Bacillati</taxon>
        <taxon>Bacillota</taxon>
        <taxon>Clostridia</taxon>
        <taxon>Lachnospirales</taxon>
        <taxon>Lachnospiraceae</taxon>
        <taxon>Kineothrix</taxon>
    </lineage>
</organism>
<keyword evidence="4" id="KW-1185">Reference proteome</keyword>
<dbReference type="Pfam" id="PF13408">
    <property type="entry name" value="Zn_ribbon_recom"/>
    <property type="match status" value="1"/>
</dbReference>
<dbReference type="InterPro" id="IPR050639">
    <property type="entry name" value="SSR_resolvase"/>
</dbReference>
<dbReference type="InterPro" id="IPR038109">
    <property type="entry name" value="DNA_bind_recomb_sf"/>
</dbReference>
<dbReference type="Gene3D" id="3.90.1750.20">
    <property type="entry name" value="Putative Large Serine Recombinase, Chain B, Domain 2"/>
    <property type="match status" value="1"/>
</dbReference>
<dbReference type="Proteomes" id="UP000295718">
    <property type="component" value="Unassembled WGS sequence"/>
</dbReference>
<dbReference type="EMBL" id="SLUO01000002">
    <property type="protein sequence ID" value="TCL60586.1"/>
    <property type="molecule type" value="Genomic_DNA"/>
</dbReference>
<accession>A0A4R1R4Z4</accession>
<dbReference type="PANTHER" id="PTHR30461">
    <property type="entry name" value="DNA-INVERTASE FROM LAMBDOID PROPHAGE"/>
    <property type="match status" value="1"/>
</dbReference>
<evidence type="ECO:0000259" key="2">
    <source>
        <dbReference type="PROSITE" id="PS51737"/>
    </source>
</evidence>
<dbReference type="SMART" id="SM00857">
    <property type="entry name" value="Resolvase"/>
    <property type="match status" value="1"/>
</dbReference>
<feature type="domain" description="Recombinase" evidence="2">
    <location>
        <begin position="151"/>
        <end position="277"/>
    </location>
</feature>
<dbReference type="PROSITE" id="PS51736">
    <property type="entry name" value="RECOMBINASES_3"/>
    <property type="match status" value="1"/>
</dbReference>
<dbReference type="PROSITE" id="PS51737">
    <property type="entry name" value="RECOMBINASE_DNA_BIND"/>
    <property type="match status" value="1"/>
</dbReference>
<evidence type="ECO:0000259" key="1">
    <source>
        <dbReference type="PROSITE" id="PS51736"/>
    </source>
</evidence>
<dbReference type="CDD" id="cd00338">
    <property type="entry name" value="Ser_Recombinase"/>
    <property type="match status" value="1"/>
</dbReference>
<proteinExistence type="predicted"/>
<dbReference type="SUPFAM" id="SSF53041">
    <property type="entry name" value="Resolvase-like"/>
    <property type="match status" value="1"/>
</dbReference>
<name>A0A4R1R4Z4_9FIRM</name>
<dbReference type="GO" id="GO:0000150">
    <property type="term" value="F:DNA strand exchange activity"/>
    <property type="evidence" value="ECO:0007669"/>
    <property type="project" value="InterPro"/>
</dbReference>
<evidence type="ECO:0000313" key="4">
    <source>
        <dbReference type="Proteomes" id="UP000295718"/>
    </source>
</evidence>
<gene>
    <name evidence="3" type="ORF">EDD76_102284</name>
</gene>
<dbReference type="Pfam" id="PF07508">
    <property type="entry name" value="Recombinase"/>
    <property type="match status" value="1"/>
</dbReference>
<comment type="caution">
    <text evidence="3">The sequence shown here is derived from an EMBL/GenBank/DDBJ whole genome shotgun (WGS) entry which is preliminary data.</text>
</comment>
<feature type="domain" description="Resolvase/invertase-type recombinase catalytic" evidence="1">
    <location>
        <begin position="1"/>
        <end position="142"/>
    </location>
</feature>
<dbReference type="AlphaFoldDB" id="A0A4R1R4Z4"/>